<dbReference type="Gene3D" id="3.30.530.20">
    <property type="match status" value="1"/>
</dbReference>
<dbReference type="Proteomes" id="UP000799421">
    <property type="component" value="Unassembled WGS sequence"/>
</dbReference>
<accession>A0A6A7C412</accession>
<name>A0A6A7C412_9PEZI</name>
<dbReference type="InterPro" id="IPR023393">
    <property type="entry name" value="START-like_dom_sf"/>
</dbReference>
<sequence>MIRLLTIPASALPAHHDLASSSQQPDAFAELLLHEAEEFMKDFVSSKFRLVGSRQSPPADATVELGTYERGGDGVPREIWFACTSVHVNSAASGTASWDEFNAGLRENHSRHEMQYTPNVTDAHEVLVWDSQLLSQSIGDWDQIDMRIMEMMHRLPPPLSRRVFPVLVLTATRREGNAFLVVQIPVDVKHLPQAKHTKSPNTVTAMYTSVERGELIDNGARVRWQMATASDAKGNLPMSIQKMGVPGAIVKDVGLFIDWVSKQRHQMH</sequence>
<dbReference type="SUPFAM" id="SSF55961">
    <property type="entry name" value="Bet v1-like"/>
    <property type="match status" value="1"/>
</dbReference>
<protein>
    <recommendedName>
        <fullName evidence="1">DUF3074 domain-containing protein</fullName>
    </recommendedName>
</protein>
<gene>
    <name evidence="2" type="ORF">K470DRAFT_213184</name>
</gene>
<dbReference type="InterPro" id="IPR024500">
    <property type="entry name" value="DUF3074"/>
</dbReference>
<proteinExistence type="predicted"/>
<reference evidence="2" key="1">
    <citation type="journal article" date="2020" name="Stud. Mycol.">
        <title>101 Dothideomycetes genomes: a test case for predicting lifestyles and emergence of pathogens.</title>
        <authorList>
            <person name="Haridas S."/>
            <person name="Albert R."/>
            <person name="Binder M."/>
            <person name="Bloem J."/>
            <person name="Labutti K."/>
            <person name="Salamov A."/>
            <person name="Andreopoulos B."/>
            <person name="Baker S."/>
            <person name="Barry K."/>
            <person name="Bills G."/>
            <person name="Bluhm B."/>
            <person name="Cannon C."/>
            <person name="Castanera R."/>
            <person name="Culley D."/>
            <person name="Daum C."/>
            <person name="Ezra D."/>
            <person name="Gonzalez J."/>
            <person name="Henrissat B."/>
            <person name="Kuo A."/>
            <person name="Liang C."/>
            <person name="Lipzen A."/>
            <person name="Lutzoni F."/>
            <person name="Magnuson J."/>
            <person name="Mondo S."/>
            <person name="Nolan M."/>
            <person name="Ohm R."/>
            <person name="Pangilinan J."/>
            <person name="Park H.-J."/>
            <person name="Ramirez L."/>
            <person name="Alfaro M."/>
            <person name="Sun H."/>
            <person name="Tritt A."/>
            <person name="Yoshinaga Y."/>
            <person name="Zwiers L.-H."/>
            <person name="Turgeon B."/>
            <person name="Goodwin S."/>
            <person name="Spatafora J."/>
            <person name="Crous P."/>
            <person name="Grigoriev I."/>
        </authorList>
    </citation>
    <scope>NUCLEOTIDE SEQUENCE</scope>
    <source>
        <strain evidence="2">CBS 480.64</strain>
    </source>
</reference>
<keyword evidence="3" id="KW-1185">Reference proteome</keyword>
<evidence type="ECO:0000259" key="1">
    <source>
        <dbReference type="Pfam" id="PF11274"/>
    </source>
</evidence>
<evidence type="ECO:0000313" key="3">
    <source>
        <dbReference type="Proteomes" id="UP000799421"/>
    </source>
</evidence>
<dbReference type="EMBL" id="MU005967">
    <property type="protein sequence ID" value="KAF2862251.1"/>
    <property type="molecule type" value="Genomic_DNA"/>
</dbReference>
<organism evidence="2 3">
    <name type="scientific">Piedraia hortae CBS 480.64</name>
    <dbReference type="NCBI Taxonomy" id="1314780"/>
    <lineage>
        <taxon>Eukaryota</taxon>
        <taxon>Fungi</taxon>
        <taxon>Dikarya</taxon>
        <taxon>Ascomycota</taxon>
        <taxon>Pezizomycotina</taxon>
        <taxon>Dothideomycetes</taxon>
        <taxon>Dothideomycetidae</taxon>
        <taxon>Capnodiales</taxon>
        <taxon>Piedraiaceae</taxon>
        <taxon>Piedraia</taxon>
    </lineage>
</organism>
<evidence type="ECO:0000313" key="2">
    <source>
        <dbReference type="EMBL" id="KAF2862251.1"/>
    </source>
</evidence>
<dbReference type="PANTHER" id="PTHR40370:SF1">
    <property type="entry name" value="DUF3074 DOMAIN-CONTAINING PROTEIN"/>
    <property type="match status" value="1"/>
</dbReference>
<dbReference type="OrthoDB" id="6423603at2759"/>
<dbReference type="PANTHER" id="PTHR40370">
    <property type="entry name" value="EXPRESSED PROTEIN"/>
    <property type="match status" value="1"/>
</dbReference>
<feature type="domain" description="DUF3074" evidence="1">
    <location>
        <begin position="80"/>
        <end position="260"/>
    </location>
</feature>
<dbReference type="AlphaFoldDB" id="A0A6A7C412"/>
<dbReference type="Pfam" id="PF11274">
    <property type="entry name" value="DUF3074"/>
    <property type="match status" value="1"/>
</dbReference>